<dbReference type="Gene3D" id="2.60.40.10">
    <property type="entry name" value="Immunoglobulins"/>
    <property type="match status" value="2"/>
</dbReference>
<name>A0A7R9CF03_TIMCR</name>
<dbReference type="InterPro" id="IPR037448">
    <property type="entry name" value="Zig-8"/>
</dbReference>
<dbReference type="CDD" id="cd00096">
    <property type="entry name" value="Ig"/>
    <property type="match status" value="2"/>
</dbReference>
<dbReference type="AlphaFoldDB" id="A0A7R9CF03"/>
<evidence type="ECO:0000313" key="2">
    <source>
        <dbReference type="EMBL" id="CAD7393864.1"/>
    </source>
</evidence>
<dbReference type="SMART" id="SM00408">
    <property type="entry name" value="IGc2"/>
    <property type="match status" value="2"/>
</dbReference>
<dbReference type="SUPFAM" id="SSF48726">
    <property type="entry name" value="Immunoglobulin"/>
    <property type="match status" value="2"/>
</dbReference>
<dbReference type="EMBL" id="OC316818">
    <property type="protein sequence ID" value="CAD7393864.1"/>
    <property type="molecule type" value="Genomic_DNA"/>
</dbReference>
<dbReference type="PANTHER" id="PTHR23279:SF3">
    <property type="entry name" value="DEFECTIVE PROBOSCIS EXTENSION RESPONSE 18"/>
    <property type="match status" value="1"/>
</dbReference>
<sequence>MIGNNGGATPLATDADLSGNVTTTQVNALWRYTTELPYRYQDHHKFRPLKKPALILRPKQQSHLRHHHENHWGPFFEEEDHNISTGHLAMAVELGSALHLNCRVAMLQDKTVMWLKKGVDRVRLLTVGLMPYSSDPRVGVSFQYPNNWRLFINPVSRDDGGVYVCQVSTHPPRTLTTNLTVLAPNIEIVDEQGHEVKDRYYKTGSTIDLTCKMSIRREGNVLAWGIDNRPIISSPRSELRPGSMSSRLVIHGATKRDSGTYSCSISTHAFIHANVYVLNGETQAAVQQETGDSGGATSSHQKDILVALVMSVFTTRVRAL</sequence>
<feature type="domain" description="Ig-like" evidence="1">
    <location>
        <begin position="74"/>
        <end position="176"/>
    </location>
</feature>
<dbReference type="FunFam" id="2.60.40.10:FF:001606">
    <property type="entry name" value="uncharacterized protein LOC108091111"/>
    <property type="match status" value="1"/>
</dbReference>
<protein>
    <recommendedName>
        <fullName evidence="1">Ig-like domain-containing protein</fullName>
    </recommendedName>
</protein>
<dbReference type="InterPro" id="IPR013783">
    <property type="entry name" value="Ig-like_fold"/>
</dbReference>
<dbReference type="Pfam" id="PF07679">
    <property type="entry name" value="I-set"/>
    <property type="match status" value="2"/>
</dbReference>
<reference evidence="2" key="1">
    <citation type="submission" date="2020-11" db="EMBL/GenBank/DDBJ databases">
        <authorList>
            <person name="Tran Van P."/>
        </authorList>
    </citation>
    <scope>NUCLEOTIDE SEQUENCE</scope>
</reference>
<dbReference type="InterPro" id="IPR007110">
    <property type="entry name" value="Ig-like_dom"/>
</dbReference>
<dbReference type="PANTHER" id="PTHR23279">
    <property type="entry name" value="DEFECTIVE PROBOSCIS EXTENSION RESPONSE DPR -RELATED"/>
    <property type="match status" value="1"/>
</dbReference>
<dbReference type="GO" id="GO:0032589">
    <property type="term" value="C:neuron projection membrane"/>
    <property type="evidence" value="ECO:0007669"/>
    <property type="project" value="TreeGrafter"/>
</dbReference>
<gene>
    <name evidence="2" type="ORF">TCEB3V08_LOCUS1820</name>
</gene>
<dbReference type="SMART" id="SM00409">
    <property type="entry name" value="IG"/>
    <property type="match status" value="2"/>
</dbReference>
<dbReference type="InterPro" id="IPR036179">
    <property type="entry name" value="Ig-like_dom_sf"/>
</dbReference>
<dbReference type="PROSITE" id="PS50835">
    <property type="entry name" value="IG_LIKE"/>
    <property type="match status" value="2"/>
</dbReference>
<dbReference type="GO" id="GO:0050808">
    <property type="term" value="P:synapse organization"/>
    <property type="evidence" value="ECO:0007669"/>
    <property type="project" value="TreeGrafter"/>
</dbReference>
<proteinExistence type="predicted"/>
<evidence type="ECO:0000259" key="1">
    <source>
        <dbReference type="PROSITE" id="PS50835"/>
    </source>
</evidence>
<organism evidence="2">
    <name type="scientific">Timema cristinae</name>
    <name type="common">Walking stick</name>
    <dbReference type="NCBI Taxonomy" id="61476"/>
    <lineage>
        <taxon>Eukaryota</taxon>
        <taxon>Metazoa</taxon>
        <taxon>Ecdysozoa</taxon>
        <taxon>Arthropoda</taxon>
        <taxon>Hexapoda</taxon>
        <taxon>Insecta</taxon>
        <taxon>Pterygota</taxon>
        <taxon>Neoptera</taxon>
        <taxon>Polyneoptera</taxon>
        <taxon>Phasmatodea</taxon>
        <taxon>Timematodea</taxon>
        <taxon>Timematoidea</taxon>
        <taxon>Timematidae</taxon>
        <taxon>Timema</taxon>
    </lineage>
</organism>
<dbReference type="InterPro" id="IPR003598">
    <property type="entry name" value="Ig_sub2"/>
</dbReference>
<dbReference type="InterPro" id="IPR003599">
    <property type="entry name" value="Ig_sub"/>
</dbReference>
<dbReference type="InterPro" id="IPR013098">
    <property type="entry name" value="Ig_I-set"/>
</dbReference>
<feature type="domain" description="Ig-like" evidence="1">
    <location>
        <begin position="184"/>
        <end position="266"/>
    </location>
</feature>
<accession>A0A7R9CF03</accession>